<dbReference type="AlphaFoldDB" id="U4L754"/>
<protein>
    <recommendedName>
        <fullName evidence="2">DUF6987 domain-containing protein</fullName>
    </recommendedName>
</protein>
<proteinExistence type="predicted"/>
<dbReference type="OMA" id="FPKAKRD"/>
<feature type="region of interest" description="Disordered" evidence="1">
    <location>
        <begin position="1"/>
        <end position="49"/>
    </location>
</feature>
<evidence type="ECO:0000313" key="4">
    <source>
        <dbReference type="Proteomes" id="UP000018144"/>
    </source>
</evidence>
<dbReference type="eggNOG" id="ENOG502S06V">
    <property type="taxonomic scope" value="Eukaryota"/>
</dbReference>
<keyword evidence="4" id="KW-1185">Reference proteome</keyword>
<dbReference type="PANTHER" id="PTHR39461">
    <property type="entry name" value="LEA DOMAIN PROTEIN (AFU_ORTHOLOGUE AFUA_8G04920)"/>
    <property type="match status" value="1"/>
</dbReference>
<name>U4L754_PYROM</name>
<gene>
    <name evidence="3" type="ORF">PCON_12606</name>
</gene>
<evidence type="ECO:0000259" key="2">
    <source>
        <dbReference type="Pfam" id="PF22485"/>
    </source>
</evidence>
<dbReference type="Proteomes" id="UP000018144">
    <property type="component" value="Unassembled WGS sequence"/>
</dbReference>
<evidence type="ECO:0000313" key="3">
    <source>
        <dbReference type="EMBL" id="CCX13013.1"/>
    </source>
</evidence>
<dbReference type="Pfam" id="PF22485">
    <property type="entry name" value="DUF6987"/>
    <property type="match status" value="1"/>
</dbReference>
<feature type="compositionally biased region" description="Basic and acidic residues" evidence="1">
    <location>
        <begin position="10"/>
        <end position="49"/>
    </location>
</feature>
<dbReference type="OrthoDB" id="3937590at2759"/>
<sequence>MSDQQQQQQKPEHKEESGPEHKEESGPEAKDKAAPEVEPLKGDESDAEISKRLSAIIDSANERIKPLLELIKQALDKADHDKQNDKLNEEELVKQVRPLLEQATNILTETHGAIKALDPEGTVTNNATRKAQDHDATKEEQHLAESLGLLTGDVTKAVEYAKDKIKNMPNAKKDLGPLLDMLCDPLFQIVSGVGLLLNGVLRLLGNILNGLGLGGLVRNLLSGLGLEKVLKGLGLTGLFDSAKK</sequence>
<evidence type="ECO:0000256" key="1">
    <source>
        <dbReference type="SAM" id="MobiDB-lite"/>
    </source>
</evidence>
<dbReference type="EMBL" id="HF935761">
    <property type="protein sequence ID" value="CCX13013.1"/>
    <property type="molecule type" value="Genomic_DNA"/>
</dbReference>
<dbReference type="InterPro" id="IPR054256">
    <property type="entry name" value="DUF6987"/>
</dbReference>
<feature type="domain" description="DUF6987" evidence="2">
    <location>
        <begin position="43"/>
        <end position="236"/>
    </location>
</feature>
<organism evidence="3 4">
    <name type="scientific">Pyronema omphalodes (strain CBS 100304)</name>
    <name type="common">Pyronema confluens</name>
    <dbReference type="NCBI Taxonomy" id="1076935"/>
    <lineage>
        <taxon>Eukaryota</taxon>
        <taxon>Fungi</taxon>
        <taxon>Dikarya</taxon>
        <taxon>Ascomycota</taxon>
        <taxon>Pezizomycotina</taxon>
        <taxon>Pezizomycetes</taxon>
        <taxon>Pezizales</taxon>
        <taxon>Pyronemataceae</taxon>
        <taxon>Pyronema</taxon>
    </lineage>
</organism>
<accession>U4L754</accession>
<reference evidence="3 4" key="1">
    <citation type="journal article" date="2013" name="PLoS Genet.">
        <title>The genome and development-dependent transcriptomes of Pyronema confluens: a window into fungal evolution.</title>
        <authorList>
            <person name="Traeger S."/>
            <person name="Altegoer F."/>
            <person name="Freitag M."/>
            <person name="Gabaldon T."/>
            <person name="Kempken F."/>
            <person name="Kumar A."/>
            <person name="Marcet-Houben M."/>
            <person name="Poggeler S."/>
            <person name="Stajich J.E."/>
            <person name="Nowrousian M."/>
        </authorList>
    </citation>
    <scope>NUCLEOTIDE SEQUENCE [LARGE SCALE GENOMIC DNA]</scope>
    <source>
        <strain evidence="4">CBS 100304</strain>
        <tissue evidence="3">Vegetative mycelium</tissue>
    </source>
</reference>
<dbReference type="PANTHER" id="PTHR39461:SF1">
    <property type="entry name" value="LEA DOMAIN PROTEIN (AFU_ORTHOLOGUE AFUA_8G04920)"/>
    <property type="match status" value="1"/>
</dbReference>